<dbReference type="PANTHER" id="PTHR34298:SF2">
    <property type="entry name" value="SEGREGATION AND CONDENSATION PROTEIN B"/>
    <property type="match status" value="1"/>
</dbReference>
<dbReference type="AlphaFoldDB" id="I7LGL7"/>
<reference evidence="6 7" key="1">
    <citation type="submission" date="2012-06" db="EMBL/GenBank/DDBJ databases">
        <title>Draft genome sequence of Lactobacillus gigeriorum CRBIP 24.85T, isolated from chicken crop.</title>
        <authorList>
            <person name="Cousin S."/>
            <person name="Ma L."/>
            <person name="Creno S."/>
            <person name="Clermont D."/>
            <person name="Loux V."/>
            <person name="Bizet C."/>
            <person name="Bouchier C."/>
        </authorList>
    </citation>
    <scope>NUCLEOTIDE SEQUENCE [LARGE SCALE GENOMIC DNA]</scope>
    <source>
        <strain evidence="7">CRBIP 24.85T</strain>
    </source>
</reference>
<dbReference type="GO" id="GO:0051301">
    <property type="term" value="P:cell division"/>
    <property type="evidence" value="ECO:0007669"/>
    <property type="project" value="UniProtKB-KW"/>
</dbReference>
<organism evidence="6 7">
    <name type="scientific">Lactobacillus gigeriorum DSM 23908 = CRBIP 24.85</name>
    <dbReference type="NCBI Taxonomy" id="1423751"/>
    <lineage>
        <taxon>Bacteria</taxon>
        <taxon>Bacillati</taxon>
        <taxon>Bacillota</taxon>
        <taxon>Bacilli</taxon>
        <taxon>Lactobacillales</taxon>
        <taxon>Lactobacillaceae</taxon>
        <taxon>Lactobacillus</taxon>
    </lineage>
</organism>
<keyword evidence="2 5" id="KW-0132">Cell division</keyword>
<keyword evidence="1 5" id="KW-0963">Cytoplasm</keyword>
<keyword evidence="3 5" id="KW-0159">Chromosome partition</keyword>
<dbReference type="STRING" id="1423751.FC38_GL000709"/>
<sequence length="191" mass="21726">MDDSKLIRNLEAVLYLAGDDGIDVHNLCELLNISIPELEMLIKELIEKYQRDASSALQIIQINNIYKLTTNREVSSIVEKYFAKDLAKNLSQSALEILSIIAYKQPITRVEIDEIRGVNSSGAIQTLIWRGLVKTDGKKEAPGHPNLYRTTDYFLQYFDFKSLADLPLIEDFEEDSTPTDLFEQNGNLDPK</sequence>
<evidence type="ECO:0000313" key="7">
    <source>
        <dbReference type="Proteomes" id="UP000009326"/>
    </source>
</evidence>
<dbReference type="Gene3D" id="1.10.10.10">
    <property type="entry name" value="Winged helix-like DNA-binding domain superfamily/Winged helix DNA-binding domain"/>
    <property type="match status" value="2"/>
</dbReference>
<dbReference type="Proteomes" id="UP000009326">
    <property type="component" value="Unassembled WGS sequence"/>
</dbReference>
<dbReference type="NCBIfam" id="TIGR00281">
    <property type="entry name" value="SMC-Scp complex subunit ScpB"/>
    <property type="match status" value="1"/>
</dbReference>
<accession>I7LGL7</accession>
<dbReference type="PANTHER" id="PTHR34298">
    <property type="entry name" value="SEGREGATION AND CONDENSATION PROTEIN B"/>
    <property type="match status" value="1"/>
</dbReference>
<dbReference type="InterPro" id="IPR036390">
    <property type="entry name" value="WH_DNA-bd_sf"/>
</dbReference>
<evidence type="ECO:0000256" key="1">
    <source>
        <dbReference type="ARBA" id="ARBA00022490"/>
    </source>
</evidence>
<name>I7LGL7_9LACO</name>
<keyword evidence="4 5" id="KW-0131">Cell cycle</keyword>
<comment type="subunit">
    <text evidence="5">Homodimer. Homodimerization may be required to stabilize the binding of ScpA to the Smc head domains. Component of a cohesin-like complex composed of ScpA, ScpB and the Smc homodimer, in which ScpA and ScpB bind to the head domain of Smc. The presence of the three proteins is required for the association of the complex with DNA.</text>
</comment>
<evidence type="ECO:0000256" key="3">
    <source>
        <dbReference type="ARBA" id="ARBA00022829"/>
    </source>
</evidence>
<gene>
    <name evidence="5" type="primary">scpB</name>
    <name evidence="6" type="ORF">BN52_00415</name>
</gene>
<dbReference type="OrthoDB" id="9806226at2"/>
<evidence type="ECO:0000256" key="2">
    <source>
        <dbReference type="ARBA" id="ARBA00022618"/>
    </source>
</evidence>
<dbReference type="GO" id="GO:0005737">
    <property type="term" value="C:cytoplasm"/>
    <property type="evidence" value="ECO:0007669"/>
    <property type="project" value="UniProtKB-SubCell"/>
</dbReference>
<dbReference type="SUPFAM" id="SSF46785">
    <property type="entry name" value="Winged helix' DNA-binding domain"/>
    <property type="match status" value="2"/>
</dbReference>
<dbReference type="PIRSF" id="PIRSF019345">
    <property type="entry name" value="ScpB"/>
    <property type="match status" value="1"/>
</dbReference>
<proteinExistence type="inferred from homology"/>
<dbReference type="HAMAP" id="MF_01804">
    <property type="entry name" value="ScpB"/>
    <property type="match status" value="1"/>
</dbReference>
<evidence type="ECO:0000256" key="5">
    <source>
        <dbReference type="HAMAP-Rule" id="MF_01804"/>
    </source>
</evidence>
<comment type="function">
    <text evidence="5">Participates in chromosomal partition during cell division. May act via the formation of a condensin-like complex containing Smc and ScpA that pull DNA away from mid-cell into both cell halves.</text>
</comment>
<evidence type="ECO:0000313" key="6">
    <source>
        <dbReference type="EMBL" id="CCI87778.1"/>
    </source>
</evidence>
<protein>
    <recommendedName>
        <fullName evidence="5">Segregation and condensation protein B</fullName>
    </recommendedName>
</protein>
<dbReference type="RefSeq" id="WP_008474108.1">
    <property type="nucleotide sequence ID" value="NZ_AYZO01000002.1"/>
</dbReference>
<dbReference type="InterPro" id="IPR005234">
    <property type="entry name" value="ScpB_csome_segregation"/>
</dbReference>
<dbReference type="GO" id="GO:0051304">
    <property type="term" value="P:chromosome separation"/>
    <property type="evidence" value="ECO:0007669"/>
    <property type="project" value="InterPro"/>
</dbReference>
<comment type="caution">
    <text evidence="6">The sequence shown here is derived from an EMBL/GenBank/DDBJ whole genome shotgun (WGS) entry which is preliminary data.</text>
</comment>
<dbReference type="EMBL" id="CAKC01000093">
    <property type="protein sequence ID" value="CCI87778.1"/>
    <property type="molecule type" value="Genomic_DNA"/>
</dbReference>
<dbReference type="Pfam" id="PF04079">
    <property type="entry name" value="SMC_ScpB"/>
    <property type="match status" value="1"/>
</dbReference>
<comment type="similarity">
    <text evidence="5">Belongs to the ScpB family.</text>
</comment>
<dbReference type="GO" id="GO:0006260">
    <property type="term" value="P:DNA replication"/>
    <property type="evidence" value="ECO:0007669"/>
    <property type="project" value="UniProtKB-UniRule"/>
</dbReference>
<comment type="subcellular location">
    <subcellularLocation>
        <location evidence="5">Cytoplasm</location>
    </subcellularLocation>
    <text evidence="5">Associated with two foci at the outer edges of the nucleoid region in young cells, and at four foci within both cell halves in older cells.</text>
</comment>
<evidence type="ECO:0000256" key="4">
    <source>
        <dbReference type="ARBA" id="ARBA00023306"/>
    </source>
</evidence>
<dbReference type="InterPro" id="IPR036388">
    <property type="entry name" value="WH-like_DNA-bd_sf"/>
</dbReference>